<dbReference type="PROSITE" id="PS51379">
    <property type="entry name" value="4FE4S_FER_2"/>
    <property type="match status" value="1"/>
</dbReference>
<accession>E3SI65</accession>
<organism evidence="2 3">
    <name type="scientific">Synechococcus phage S-SM1</name>
    <dbReference type="NCBI Taxonomy" id="444859"/>
    <lineage>
        <taxon>Viruses</taxon>
        <taxon>Duplodnaviria</taxon>
        <taxon>Heunggongvirae</taxon>
        <taxon>Uroviricota</taxon>
        <taxon>Caudoviricetes</taxon>
        <taxon>Pantevenvirales</taxon>
        <taxon>Kyanoviridae</taxon>
        <taxon>Thetisvirus</taxon>
        <taxon>Thetisvirus ssm1</taxon>
    </lineage>
</organism>
<name>E3SI65_9CAUD</name>
<proteinExistence type="predicted"/>
<dbReference type="EMBL" id="GU071094">
    <property type="protein sequence ID" value="ADO97292.1"/>
    <property type="molecule type" value="Genomic_DNA"/>
</dbReference>
<evidence type="ECO:0000313" key="2">
    <source>
        <dbReference type="EMBL" id="ADO97292.1"/>
    </source>
</evidence>
<dbReference type="KEGG" id="vg:10327570"/>
<dbReference type="RefSeq" id="YP_004322949.1">
    <property type="nucleotide sequence ID" value="NC_015282.1"/>
</dbReference>
<evidence type="ECO:0000259" key="1">
    <source>
        <dbReference type="PROSITE" id="PS51379"/>
    </source>
</evidence>
<dbReference type="GeneID" id="10327570"/>
<dbReference type="InterPro" id="IPR017896">
    <property type="entry name" value="4Fe4S_Fe-S-bd"/>
</dbReference>
<dbReference type="SUPFAM" id="SSF54862">
    <property type="entry name" value="4Fe-4S ferredoxins"/>
    <property type="match status" value="1"/>
</dbReference>
<reference evidence="2 3" key="1">
    <citation type="journal article" date="2010" name="Environ. Microbiol.">
        <title>Genomic analysis of oceanic cyanobacterial myoviruses compared with T4-like myoviruses from diverse hosts and environments.</title>
        <authorList>
            <person name="Sullivan M.B."/>
            <person name="Huang K.H."/>
            <person name="Ignacio-Espinoza J.C."/>
            <person name="Berlin A.M."/>
            <person name="Kelly L."/>
            <person name="Weigele P.R."/>
            <person name="DeFrancesco A.S."/>
            <person name="Kern S.E."/>
            <person name="Thompson L.R."/>
            <person name="Young S."/>
            <person name="Yandava C."/>
            <person name="Fu R."/>
            <person name="Krastins B."/>
            <person name="Chase M."/>
            <person name="Sarracino D."/>
            <person name="Osburne M.S."/>
            <person name="Henn M.R."/>
            <person name="Chisholm S.W."/>
        </authorList>
    </citation>
    <scope>NUCLEOTIDE SEQUENCE [LARGE SCALE GENOMIC DNA]</scope>
    <source>
        <strain evidence="2">6501-1</strain>
    </source>
</reference>
<feature type="domain" description="4Fe-4S ferredoxin-type" evidence="1">
    <location>
        <begin position="153"/>
        <end position="184"/>
    </location>
</feature>
<dbReference type="OrthoDB" id="30739at10239"/>
<dbReference type="Proteomes" id="UP000006523">
    <property type="component" value="Segment"/>
</dbReference>
<protein>
    <recommendedName>
        <fullName evidence="1">4Fe-4S ferredoxin-type domain-containing protein</fullName>
    </recommendedName>
</protein>
<sequence>MKLSDIKDGIDLIIGDTPLLYDLSVTTPPPLLVAQRAQDNYNKGMPQSYGQSYRIIDSCKSIIVWNIYSKVAYDYTYKNHFLPAIIDYLNLHWGAYGYRFGYDNYVLNRKQFAIRSGAAKLAKTSLAFHEKFGMNYKIDLILTDAEFDETTVVEGEPHYENCIGCDAPCESNCPVGCTMNFNLVDWEKCANFVDVPEAFVDLDSICRICQTSCPYSEELKQQIDPKFGERLHA</sequence>
<keyword evidence="3" id="KW-1185">Reference proteome</keyword>
<gene>
    <name evidence="2" type="ORF">SSM1_058</name>
</gene>
<evidence type="ECO:0000313" key="3">
    <source>
        <dbReference type="Proteomes" id="UP000006523"/>
    </source>
</evidence>